<keyword evidence="2" id="KW-1185">Reference proteome</keyword>
<reference evidence="2" key="1">
    <citation type="submission" date="2014-09" db="EMBL/GenBank/DDBJ databases">
        <authorList>
            <person name="Sharma Rahul"/>
            <person name="Thines Marco"/>
        </authorList>
    </citation>
    <scope>NUCLEOTIDE SEQUENCE [LARGE SCALE GENOMIC DNA]</scope>
</reference>
<dbReference type="EMBL" id="CCYD01002371">
    <property type="protein sequence ID" value="CEG46854.1"/>
    <property type="molecule type" value="Genomic_DNA"/>
</dbReference>
<dbReference type="GeneID" id="36409981"/>
<evidence type="ECO:0000313" key="2">
    <source>
        <dbReference type="Proteomes" id="UP000054928"/>
    </source>
</evidence>
<organism evidence="1 2">
    <name type="scientific">Plasmopara halstedii</name>
    <name type="common">Downy mildew of sunflower</name>
    <dbReference type="NCBI Taxonomy" id="4781"/>
    <lineage>
        <taxon>Eukaryota</taxon>
        <taxon>Sar</taxon>
        <taxon>Stramenopiles</taxon>
        <taxon>Oomycota</taxon>
        <taxon>Peronosporomycetes</taxon>
        <taxon>Peronosporales</taxon>
        <taxon>Peronosporaceae</taxon>
        <taxon>Plasmopara</taxon>
    </lineage>
</organism>
<dbReference type="Proteomes" id="UP000054928">
    <property type="component" value="Unassembled WGS sequence"/>
</dbReference>
<sequence length="78" mass="8949">MLSMLYSWLSLIECPNSPIAFFDAKTMASTIFTWQVHVQTKAIAHKAFFIPSASFEHVYRRKGCGIRLWIAVPIDTEE</sequence>
<protein>
    <submittedName>
        <fullName evidence="1">Uncharacterized protein</fullName>
    </submittedName>
</protein>
<proteinExistence type="predicted"/>
<name>A0A0P1B0V5_PLAHL</name>
<dbReference type="AlphaFoldDB" id="A0A0P1B0V5"/>
<evidence type="ECO:0000313" key="1">
    <source>
        <dbReference type="EMBL" id="CEG46854.1"/>
    </source>
</evidence>
<accession>A0A0P1B0V5</accession>
<dbReference type="RefSeq" id="XP_024583223.1">
    <property type="nucleotide sequence ID" value="XM_024717755.2"/>
</dbReference>